<organism evidence="10 11">
    <name type="scientific">Enterobacter agglomerans</name>
    <name type="common">Erwinia herbicola</name>
    <name type="synonym">Pantoea agglomerans</name>
    <dbReference type="NCBI Taxonomy" id="549"/>
    <lineage>
        <taxon>Bacteria</taxon>
        <taxon>Pseudomonadati</taxon>
        <taxon>Pseudomonadota</taxon>
        <taxon>Gammaproteobacteria</taxon>
        <taxon>Enterobacterales</taxon>
        <taxon>Erwiniaceae</taxon>
        <taxon>Pantoea</taxon>
        <taxon>Pantoea agglomerans group</taxon>
    </lineage>
</organism>
<dbReference type="EC" id="6.1.1.12" evidence="1"/>
<dbReference type="InterPro" id="IPR012340">
    <property type="entry name" value="NA-bd_OB-fold"/>
</dbReference>
<accession>A0A7X2MUI0</accession>
<feature type="domain" description="OB" evidence="9">
    <location>
        <begin position="18"/>
        <end position="102"/>
    </location>
</feature>
<dbReference type="GO" id="GO:0004815">
    <property type="term" value="F:aspartate-tRNA ligase activity"/>
    <property type="evidence" value="ECO:0007669"/>
    <property type="project" value="UniProtKB-EC"/>
</dbReference>
<dbReference type="GO" id="GO:0005524">
    <property type="term" value="F:ATP binding"/>
    <property type="evidence" value="ECO:0007669"/>
    <property type="project" value="UniProtKB-KW"/>
</dbReference>
<keyword evidence="3 10" id="KW-0436">Ligase</keyword>
<keyword evidence="5" id="KW-0067">ATP-binding</keyword>
<dbReference type="Gene3D" id="2.40.50.140">
    <property type="entry name" value="Nucleic acid-binding proteins"/>
    <property type="match status" value="1"/>
</dbReference>
<evidence type="ECO:0000313" key="10">
    <source>
        <dbReference type="EMBL" id="MSE19296.1"/>
    </source>
</evidence>
<evidence type="ECO:0000256" key="3">
    <source>
        <dbReference type="ARBA" id="ARBA00022598"/>
    </source>
</evidence>
<keyword evidence="6" id="KW-0648">Protein biosynthesis</keyword>
<reference evidence="10 11" key="1">
    <citation type="submission" date="2019-11" db="EMBL/GenBank/DDBJ databases">
        <title>Draft Genome Sequence of Plant Growth-Promoting Rhizosphere-Associated Bacteria.</title>
        <authorList>
            <person name="Vasilyev I.Y."/>
            <person name="Radchenko V."/>
            <person name="Ilnitskaya E.V."/>
        </authorList>
    </citation>
    <scope>NUCLEOTIDE SEQUENCE [LARGE SCALE GENOMIC DNA]</scope>
    <source>
        <strain evidence="10 11">VRA_MhP_f</strain>
    </source>
</reference>
<dbReference type="FunFam" id="2.40.50.140:FF:000080">
    <property type="entry name" value="Aspartate--tRNA ligase"/>
    <property type="match status" value="1"/>
</dbReference>
<dbReference type="GO" id="GO:0006422">
    <property type="term" value="P:aspartyl-tRNA aminoacylation"/>
    <property type="evidence" value="ECO:0007669"/>
    <property type="project" value="TreeGrafter"/>
</dbReference>
<dbReference type="InterPro" id="IPR047089">
    <property type="entry name" value="Asp-tRNA-ligase_1_N"/>
</dbReference>
<dbReference type="AlphaFoldDB" id="A0A7X2MUI0"/>
<dbReference type="Pfam" id="PF01336">
    <property type="entry name" value="tRNA_anti-codon"/>
    <property type="match status" value="1"/>
</dbReference>
<comment type="catalytic activity">
    <reaction evidence="8">
        <text>tRNA(Asp) + L-aspartate + ATP = L-aspartyl-tRNA(Asp) + AMP + diphosphate</text>
        <dbReference type="Rhea" id="RHEA:19649"/>
        <dbReference type="Rhea" id="RHEA-COMP:9660"/>
        <dbReference type="Rhea" id="RHEA-COMP:9678"/>
        <dbReference type="ChEBI" id="CHEBI:29991"/>
        <dbReference type="ChEBI" id="CHEBI:30616"/>
        <dbReference type="ChEBI" id="CHEBI:33019"/>
        <dbReference type="ChEBI" id="CHEBI:78442"/>
        <dbReference type="ChEBI" id="CHEBI:78516"/>
        <dbReference type="ChEBI" id="CHEBI:456215"/>
        <dbReference type="EC" id="6.1.1.12"/>
    </reaction>
</comment>
<evidence type="ECO:0000256" key="4">
    <source>
        <dbReference type="ARBA" id="ARBA00022741"/>
    </source>
</evidence>
<evidence type="ECO:0000259" key="9">
    <source>
        <dbReference type="Pfam" id="PF01336"/>
    </source>
</evidence>
<dbReference type="CDD" id="cd04317">
    <property type="entry name" value="EcAspRS_like_N"/>
    <property type="match status" value="1"/>
</dbReference>
<evidence type="ECO:0000256" key="1">
    <source>
        <dbReference type="ARBA" id="ARBA00012841"/>
    </source>
</evidence>
<dbReference type="GO" id="GO:0003676">
    <property type="term" value="F:nucleic acid binding"/>
    <property type="evidence" value="ECO:0007669"/>
    <property type="project" value="InterPro"/>
</dbReference>
<comment type="caution">
    <text evidence="10">The sequence shown here is derived from an EMBL/GenBank/DDBJ whole genome shotgun (WGS) entry which is preliminary data.</text>
</comment>
<dbReference type="InterPro" id="IPR004365">
    <property type="entry name" value="NA-bd_OB_tRNA"/>
</dbReference>
<keyword evidence="4" id="KW-0547">Nucleotide-binding</keyword>
<name>A0A7X2MUI0_ENTAG</name>
<protein>
    <recommendedName>
        <fullName evidence="1">aspartate--tRNA ligase</fullName>
        <ecNumber evidence="1">6.1.1.12</ecNumber>
    </recommendedName>
</protein>
<evidence type="ECO:0000256" key="2">
    <source>
        <dbReference type="ARBA" id="ARBA00022490"/>
    </source>
</evidence>
<dbReference type="SUPFAM" id="SSF50249">
    <property type="entry name" value="Nucleic acid-binding proteins"/>
    <property type="match status" value="1"/>
</dbReference>
<dbReference type="GO" id="GO:0005737">
    <property type="term" value="C:cytoplasm"/>
    <property type="evidence" value="ECO:0007669"/>
    <property type="project" value="UniProtKB-ARBA"/>
</dbReference>
<dbReference type="EMBL" id="WKLC01002602">
    <property type="protein sequence ID" value="MSE19296.1"/>
    <property type="molecule type" value="Genomic_DNA"/>
</dbReference>
<dbReference type="PANTHER" id="PTHR22594:SF5">
    <property type="entry name" value="ASPARTATE--TRNA LIGASE, MITOCHONDRIAL"/>
    <property type="match status" value="1"/>
</dbReference>
<keyword evidence="2" id="KW-0963">Cytoplasm</keyword>
<dbReference type="Proteomes" id="UP000461948">
    <property type="component" value="Unassembled WGS sequence"/>
</dbReference>
<evidence type="ECO:0000256" key="8">
    <source>
        <dbReference type="ARBA" id="ARBA00047904"/>
    </source>
</evidence>
<evidence type="ECO:0000313" key="11">
    <source>
        <dbReference type="Proteomes" id="UP000461948"/>
    </source>
</evidence>
<keyword evidence="7" id="KW-0030">Aminoacyl-tRNA synthetase</keyword>
<evidence type="ECO:0000256" key="6">
    <source>
        <dbReference type="ARBA" id="ARBA00022917"/>
    </source>
</evidence>
<evidence type="ECO:0000256" key="7">
    <source>
        <dbReference type="ARBA" id="ARBA00023146"/>
    </source>
</evidence>
<dbReference type="PANTHER" id="PTHR22594">
    <property type="entry name" value="ASPARTYL/LYSYL-TRNA SYNTHETASE"/>
    <property type="match status" value="1"/>
</dbReference>
<evidence type="ECO:0000256" key="5">
    <source>
        <dbReference type="ARBA" id="ARBA00022840"/>
    </source>
</evidence>
<proteinExistence type="predicted"/>
<feature type="non-terminal residue" evidence="10">
    <location>
        <position position="111"/>
    </location>
</feature>
<sequence length="111" mass="12719">MRTEYCGQLNLSHVGQQVTLCGWVNRRRDLGSLIFIDMRDREGIVQVFFDPDRQDAFKLASELRNEFCIQITGTVRARDEKNKNSDMATGEVEVFAQALTIINRSEPLPLD</sequence>
<gene>
    <name evidence="10" type="ORF">GKC49_30625</name>
</gene>